<accession>A0ABN8ECI9</accession>
<dbReference type="Proteomes" id="UP000838100">
    <property type="component" value="Unassembled WGS sequence"/>
</dbReference>
<protein>
    <submittedName>
        <fullName evidence="7">Gamma-glutamylputrescine synthetase PuuA</fullName>
        <ecNumber evidence="7">6.3.1.11</ecNumber>
    </submittedName>
</protein>
<reference evidence="7" key="1">
    <citation type="submission" date="2021-12" db="EMBL/GenBank/DDBJ databases">
        <authorList>
            <person name="Rodrigo-Torres L."/>
            <person name="Arahal R. D."/>
            <person name="Lucena T."/>
        </authorList>
    </citation>
    <scope>NUCLEOTIDE SEQUENCE</scope>
    <source>
        <strain evidence="7">CECT 8267</strain>
    </source>
</reference>
<evidence type="ECO:0000256" key="4">
    <source>
        <dbReference type="PROSITE-ProRule" id="PRU01331"/>
    </source>
</evidence>
<dbReference type="Pfam" id="PF00120">
    <property type="entry name" value="Gln-synt_C"/>
    <property type="match status" value="1"/>
</dbReference>
<keyword evidence="8" id="KW-1185">Reference proteome</keyword>
<dbReference type="RefSeq" id="WP_354001871.1">
    <property type="nucleotide sequence ID" value="NZ_CAKLPX010000001.1"/>
</dbReference>
<evidence type="ECO:0000313" key="8">
    <source>
        <dbReference type="Proteomes" id="UP000838100"/>
    </source>
</evidence>
<keyword evidence="2 7" id="KW-0436">Ligase</keyword>
<dbReference type="Gene3D" id="3.30.590.10">
    <property type="entry name" value="Glutamine synthetase/guanido kinase, catalytic domain"/>
    <property type="match status" value="1"/>
</dbReference>
<comment type="cofactor">
    <cofactor evidence="1">
        <name>Mg(2+)</name>
        <dbReference type="ChEBI" id="CHEBI:18420"/>
    </cofactor>
</comment>
<proteinExistence type="inferred from homology"/>
<evidence type="ECO:0000256" key="5">
    <source>
        <dbReference type="RuleBase" id="RU000384"/>
    </source>
</evidence>
<evidence type="ECO:0000313" key="7">
    <source>
        <dbReference type="EMBL" id="CAH0990088.1"/>
    </source>
</evidence>
<dbReference type="SUPFAM" id="SSF54368">
    <property type="entry name" value="Glutamine synthetase, N-terminal domain"/>
    <property type="match status" value="1"/>
</dbReference>
<name>A0ABN8ECI9_9GAMM</name>
<dbReference type="InterPro" id="IPR027303">
    <property type="entry name" value="Gln_synth_gly_rich_site"/>
</dbReference>
<dbReference type="PANTHER" id="PTHR43785:SF3">
    <property type="entry name" value="GS CATALYTIC DOMAIN-CONTAINING PROTEIN"/>
    <property type="match status" value="1"/>
</dbReference>
<dbReference type="PANTHER" id="PTHR43785">
    <property type="entry name" value="GAMMA-GLUTAMYLPUTRESCINE SYNTHETASE"/>
    <property type="match status" value="1"/>
</dbReference>
<dbReference type="EC" id="6.3.1.11" evidence="7"/>
<dbReference type="EMBL" id="CAKLPX010000001">
    <property type="protein sequence ID" value="CAH0990088.1"/>
    <property type="molecule type" value="Genomic_DNA"/>
</dbReference>
<organism evidence="7 8">
    <name type="scientific">Sinobacterium norvegicum</name>
    <dbReference type="NCBI Taxonomy" id="1641715"/>
    <lineage>
        <taxon>Bacteria</taxon>
        <taxon>Pseudomonadati</taxon>
        <taxon>Pseudomonadota</taxon>
        <taxon>Gammaproteobacteria</taxon>
        <taxon>Cellvibrionales</taxon>
        <taxon>Spongiibacteraceae</taxon>
        <taxon>Sinobacterium</taxon>
    </lineage>
</organism>
<sequence length="444" mass="50506">MSMLEIKAWLEKNNILDVECLVPDITGNARGKIIPADHFVNEEGMRLPESLFVQTVNGDWSDDWDELVDGVEPDIVMTPDLASIRVVPWEKSTAQIIHDDNEQLDDSLLCRSVLKRILALYDKEGWVPVVAPEMEFYLVAKNIDSNQTIEAPVGRSGRRETACLSYSVEAVNEFGKLFDDMYRNCDAMGLDVDTLIHESGTSQYELNFKHGNPLQLADEVFTFKRLLRETAMEYDVYATFMAKPMDDQAGSAMHIHQSIEDKDGNNIFAGEKDGEYTESFYHYIGGLQKYLRKATALFAPNVNSYRRFMRDNSAPINLQWGVDNRTVGLRVPISNRRGTRVENRLPGADANPYIAMAVTLACGYLGMKEQLKPTDPMDGSAYDEDFEIPRNLEYALRLLDGCDELKDVLGERFIKAYSSIKAKEYDDFFSVITPWEREHLLRNV</sequence>
<evidence type="ECO:0000259" key="6">
    <source>
        <dbReference type="PROSITE" id="PS51987"/>
    </source>
</evidence>
<dbReference type="InterPro" id="IPR014746">
    <property type="entry name" value="Gln_synth/guanido_kin_cat_dom"/>
</dbReference>
<evidence type="ECO:0000256" key="3">
    <source>
        <dbReference type="ARBA" id="ARBA00022842"/>
    </source>
</evidence>
<keyword evidence="3" id="KW-0460">Magnesium</keyword>
<evidence type="ECO:0000256" key="2">
    <source>
        <dbReference type="ARBA" id="ARBA00022598"/>
    </source>
</evidence>
<dbReference type="GO" id="GO:0034024">
    <property type="term" value="F:glutamate-putrescine ligase activity"/>
    <property type="evidence" value="ECO:0007669"/>
    <property type="project" value="UniProtKB-EC"/>
</dbReference>
<evidence type="ECO:0000256" key="1">
    <source>
        <dbReference type="ARBA" id="ARBA00001946"/>
    </source>
</evidence>
<comment type="caution">
    <text evidence="7">The sequence shown here is derived from an EMBL/GenBank/DDBJ whole genome shotgun (WGS) entry which is preliminary data.</text>
</comment>
<dbReference type="InterPro" id="IPR036651">
    <property type="entry name" value="Gln_synt_N_sf"/>
</dbReference>
<dbReference type="SUPFAM" id="SSF55931">
    <property type="entry name" value="Glutamine synthetase/guanido kinase"/>
    <property type="match status" value="1"/>
</dbReference>
<dbReference type="Gene3D" id="3.10.20.70">
    <property type="entry name" value="Glutamine synthetase, N-terminal domain"/>
    <property type="match status" value="1"/>
</dbReference>
<dbReference type="PROSITE" id="PS51987">
    <property type="entry name" value="GS_CATALYTIC"/>
    <property type="match status" value="1"/>
</dbReference>
<dbReference type="SMART" id="SM01230">
    <property type="entry name" value="Gln-synt_C"/>
    <property type="match status" value="1"/>
</dbReference>
<dbReference type="PROSITE" id="PS00181">
    <property type="entry name" value="GLNA_ATP"/>
    <property type="match status" value="1"/>
</dbReference>
<dbReference type="InterPro" id="IPR008146">
    <property type="entry name" value="Gln_synth_cat_dom"/>
</dbReference>
<gene>
    <name evidence="7" type="primary">puuA_2</name>
    <name evidence="7" type="ORF">SIN8267_00171</name>
</gene>
<comment type="similarity">
    <text evidence="4 5">Belongs to the glutamine synthetase family.</text>
</comment>
<feature type="domain" description="GS catalytic" evidence="6">
    <location>
        <begin position="110"/>
        <end position="444"/>
    </location>
</feature>